<dbReference type="PANTHER" id="PTHR33653">
    <property type="entry name" value="RIBONUCLEASE VAPC2"/>
    <property type="match status" value="1"/>
</dbReference>
<accession>A0A5Q0UFG6</accession>
<feature type="domain" description="PIN" evidence="7">
    <location>
        <begin position="3"/>
        <end position="121"/>
    </location>
</feature>
<dbReference type="Pfam" id="PF01850">
    <property type="entry name" value="PIN"/>
    <property type="match status" value="1"/>
</dbReference>
<dbReference type="Proteomes" id="UP000377803">
    <property type="component" value="Chromosome"/>
</dbReference>
<dbReference type="PANTHER" id="PTHR33653:SF1">
    <property type="entry name" value="RIBONUCLEASE VAPC2"/>
    <property type="match status" value="1"/>
</dbReference>
<evidence type="ECO:0000256" key="3">
    <source>
        <dbReference type="ARBA" id="ARBA00022723"/>
    </source>
</evidence>
<keyword evidence="9" id="KW-1185">Reference proteome</keyword>
<dbReference type="GO" id="GO:0046872">
    <property type="term" value="F:metal ion binding"/>
    <property type="evidence" value="ECO:0007669"/>
    <property type="project" value="UniProtKB-KW"/>
</dbReference>
<protein>
    <submittedName>
        <fullName evidence="8">tRNA(fMet)-specific endonuclease VapC</fullName>
    </submittedName>
</protein>
<dbReference type="GO" id="GO:0016787">
    <property type="term" value="F:hydrolase activity"/>
    <property type="evidence" value="ECO:0007669"/>
    <property type="project" value="UniProtKB-KW"/>
</dbReference>
<proteinExistence type="inferred from homology"/>
<gene>
    <name evidence="8" type="primary">vapC3</name>
    <name evidence="8" type="ORF">LC1Nh_0426</name>
</gene>
<keyword evidence="3" id="KW-0479">Metal-binding</keyword>
<dbReference type="CDD" id="cd09881">
    <property type="entry name" value="PIN_VapC4-5_FitB-like"/>
    <property type="match status" value="1"/>
</dbReference>
<dbReference type="InterPro" id="IPR050556">
    <property type="entry name" value="Type_II_TA_system_RNase"/>
</dbReference>
<dbReference type="KEGG" id="ncon:LC1Nh_0426"/>
<evidence type="ECO:0000256" key="2">
    <source>
        <dbReference type="ARBA" id="ARBA00022722"/>
    </source>
</evidence>
<dbReference type="GO" id="GO:0004519">
    <property type="term" value="F:endonuclease activity"/>
    <property type="evidence" value="ECO:0007669"/>
    <property type="project" value="UniProtKB-KW"/>
</dbReference>
<keyword evidence="8" id="KW-0255">Endonuclease</keyword>
<dbReference type="EMBL" id="CP040089">
    <property type="protein sequence ID" value="QGA80327.1"/>
    <property type="molecule type" value="Genomic_DNA"/>
</dbReference>
<dbReference type="InterPro" id="IPR002716">
    <property type="entry name" value="PIN_dom"/>
</dbReference>
<evidence type="ECO:0000313" key="8">
    <source>
        <dbReference type="EMBL" id="QGA80327.1"/>
    </source>
</evidence>
<dbReference type="InterPro" id="IPR029060">
    <property type="entry name" value="PIN-like_dom_sf"/>
</dbReference>
<keyword evidence="4" id="KW-0378">Hydrolase</keyword>
<dbReference type="GeneID" id="42364810"/>
<comment type="similarity">
    <text evidence="6">Belongs to the PINc/VapC protein family.</text>
</comment>
<name>A0A5Q0UFG6_9ARCH</name>
<evidence type="ECO:0000313" key="9">
    <source>
        <dbReference type="Proteomes" id="UP000377803"/>
    </source>
</evidence>
<dbReference type="SUPFAM" id="SSF88723">
    <property type="entry name" value="PIN domain-like"/>
    <property type="match status" value="1"/>
</dbReference>
<comment type="cofactor">
    <cofactor evidence="1">
        <name>Mg(2+)</name>
        <dbReference type="ChEBI" id="CHEBI:18420"/>
    </cofactor>
</comment>
<dbReference type="AlphaFoldDB" id="A0A5Q0UFG6"/>
<keyword evidence="5" id="KW-0460">Magnesium</keyword>
<reference evidence="9" key="1">
    <citation type="submission" date="2019-05" db="EMBL/GenBank/DDBJ databases">
        <title>Candidatus Nanohalobium constans, a novel model system to study the DPANN nano-sized archaea: genomic and physiological characterization of a nanoarchaeon co-cultured with its chitinotrophic host.</title>
        <authorList>
            <person name="La Cono V."/>
            <person name="Arcadi E."/>
            <person name="Crisafi F."/>
            <person name="Denaro R."/>
            <person name="La Spada G."/>
            <person name="Messina E."/>
            <person name="Smedile F."/>
            <person name="Toshchakov S.V."/>
            <person name="Shevchenko M.A."/>
            <person name="Golyshin P.N."/>
            <person name="Golyshina O.V."/>
            <person name="Ferrer M."/>
            <person name="Rohde M."/>
            <person name="Mushegian A."/>
            <person name="Sorokin D.Y."/>
            <person name="Giuliano L."/>
            <person name="Yakimov M.M."/>
        </authorList>
    </citation>
    <scope>NUCLEOTIDE SEQUENCE [LARGE SCALE GENOMIC DNA]</scope>
    <source>
        <strain evidence="9">LC1Nh</strain>
    </source>
</reference>
<evidence type="ECO:0000256" key="1">
    <source>
        <dbReference type="ARBA" id="ARBA00001946"/>
    </source>
</evidence>
<dbReference type="OrthoDB" id="38049at2157"/>
<evidence type="ECO:0000256" key="4">
    <source>
        <dbReference type="ARBA" id="ARBA00022801"/>
    </source>
</evidence>
<dbReference type="RefSeq" id="WP_153550066.1">
    <property type="nucleotide sequence ID" value="NZ_CP040089.1"/>
</dbReference>
<organism evidence="8 9">
    <name type="scientific">Candidatus Nanohalobium constans</name>
    <dbReference type="NCBI Taxonomy" id="2565781"/>
    <lineage>
        <taxon>Archaea</taxon>
        <taxon>Candidatus Nanohalarchaeota</taxon>
        <taxon>Candidatus Nanohalobia</taxon>
        <taxon>Candidatus Nanohalobiales</taxon>
        <taxon>Candidatus Nanohalobiaceae</taxon>
        <taxon>Candidatus Nanohalobium</taxon>
    </lineage>
</organism>
<evidence type="ECO:0000256" key="6">
    <source>
        <dbReference type="ARBA" id="ARBA00038093"/>
    </source>
</evidence>
<evidence type="ECO:0000259" key="7">
    <source>
        <dbReference type="Pfam" id="PF01850"/>
    </source>
</evidence>
<evidence type="ECO:0000256" key="5">
    <source>
        <dbReference type="ARBA" id="ARBA00022842"/>
    </source>
</evidence>
<dbReference type="Gene3D" id="3.40.50.1010">
    <property type="entry name" value="5'-nuclease"/>
    <property type="match status" value="1"/>
</dbReference>
<sequence>MKVFDTDVVIDFLRGDKETEEFIQEFEEEIAITSITLAELYHGAEKSTKTEKHLEDVEELAQYVKVLHTTAKSSHIFGKKRAELERQGNKVDDMDLLIASIILAEELEIVTRNTSHFNKIKELEVHKPKEFKK</sequence>
<keyword evidence="2" id="KW-0540">Nuclease</keyword>